<accession>A0A8S5V121</accession>
<sequence length="80" mass="9513">MTNKVFEEFKRVNEMQLPRVELFTDGIKWTTRVESHTWSKRGVDEELIAGRKIISTEWIVKDNKWSMKSINDVPVEECIE</sequence>
<name>A0A8S5V121_9CAUD</name>
<dbReference type="EMBL" id="BK016180">
    <property type="protein sequence ID" value="DAG00413.1"/>
    <property type="molecule type" value="Genomic_DNA"/>
</dbReference>
<organism evidence="1">
    <name type="scientific">Siphoviridae sp. ct3r22</name>
    <dbReference type="NCBI Taxonomy" id="2825325"/>
    <lineage>
        <taxon>Viruses</taxon>
        <taxon>Duplodnaviria</taxon>
        <taxon>Heunggongvirae</taxon>
        <taxon>Uroviricota</taxon>
        <taxon>Caudoviricetes</taxon>
    </lineage>
</organism>
<proteinExistence type="predicted"/>
<protein>
    <submittedName>
        <fullName evidence="1">Uncharacterized protein</fullName>
    </submittedName>
</protein>
<evidence type="ECO:0000313" key="1">
    <source>
        <dbReference type="EMBL" id="DAG00413.1"/>
    </source>
</evidence>
<reference evidence="1" key="1">
    <citation type="journal article" date="2021" name="Proc. Natl. Acad. Sci. U.S.A.">
        <title>A Catalog of Tens of Thousands of Viruses from Human Metagenomes Reveals Hidden Associations with Chronic Diseases.</title>
        <authorList>
            <person name="Tisza M.J."/>
            <person name="Buck C.B."/>
        </authorList>
    </citation>
    <scope>NUCLEOTIDE SEQUENCE</scope>
    <source>
        <strain evidence="1">Ct3r22</strain>
    </source>
</reference>